<keyword evidence="2" id="KW-1185">Reference proteome</keyword>
<dbReference type="AlphaFoldDB" id="A0AAE0VSZ6"/>
<comment type="caution">
    <text evidence="1">The sequence shown here is derived from an EMBL/GenBank/DDBJ whole genome shotgun (WGS) entry which is preliminary data.</text>
</comment>
<evidence type="ECO:0000313" key="1">
    <source>
        <dbReference type="EMBL" id="KAK3588047.1"/>
    </source>
</evidence>
<protein>
    <submittedName>
        <fullName evidence="1">Uncharacterized protein</fullName>
    </submittedName>
</protein>
<dbReference type="Proteomes" id="UP001195483">
    <property type="component" value="Unassembled WGS sequence"/>
</dbReference>
<evidence type="ECO:0000313" key="2">
    <source>
        <dbReference type="Proteomes" id="UP001195483"/>
    </source>
</evidence>
<reference evidence="1" key="2">
    <citation type="journal article" date="2021" name="Genome Biol. Evol.">
        <title>Developing a high-quality reference genome for a parasitic bivalve with doubly uniparental inheritance (Bivalvia: Unionida).</title>
        <authorList>
            <person name="Smith C.H."/>
        </authorList>
    </citation>
    <scope>NUCLEOTIDE SEQUENCE</scope>
    <source>
        <strain evidence="1">CHS0354</strain>
        <tissue evidence="1">Mantle</tissue>
    </source>
</reference>
<accession>A0AAE0VSZ6</accession>
<sequence>MELGYIDVCYVRDCKTYSIDKRKYYWSAFERENNTTLAGAAKEEKYIYKWLGNCYMFSIIIGKGGGRIKLMDDDGQSPQRACSII</sequence>
<gene>
    <name evidence="1" type="ORF">CHS0354_012093</name>
</gene>
<organism evidence="1 2">
    <name type="scientific">Potamilus streckersoni</name>
    <dbReference type="NCBI Taxonomy" id="2493646"/>
    <lineage>
        <taxon>Eukaryota</taxon>
        <taxon>Metazoa</taxon>
        <taxon>Spiralia</taxon>
        <taxon>Lophotrochozoa</taxon>
        <taxon>Mollusca</taxon>
        <taxon>Bivalvia</taxon>
        <taxon>Autobranchia</taxon>
        <taxon>Heteroconchia</taxon>
        <taxon>Palaeoheterodonta</taxon>
        <taxon>Unionida</taxon>
        <taxon>Unionoidea</taxon>
        <taxon>Unionidae</taxon>
        <taxon>Ambleminae</taxon>
        <taxon>Lampsilini</taxon>
        <taxon>Potamilus</taxon>
    </lineage>
</organism>
<proteinExistence type="predicted"/>
<dbReference type="EMBL" id="JAEAOA010000745">
    <property type="protein sequence ID" value="KAK3588047.1"/>
    <property type="molecule type" value="Genomic_DNA"/>
</dbReference>
<name>A0AAE0VSZ6_9BIVA</name>
<reference evidence="1" key="1">
    <citation type="journal article" date="2021" name="Genome Biol. Evol.">
        <title>A High-Quality Reference Genome for a Parasitic Bivalve with Doubly Uniparental Inheritance (Bivalvia: Unionida).</title>
        <authorList>
            <person name="Smith C.H."/>
        </authorList>
    </citation>
    <scope>NUCLEOTIDE SEQUENCE</scope>
    <source>
        <strain evidence="1">CHS0354</strain>
    </source>
</reference>
<reference evidence="1" key="3">
    <citation type="submission" date="2023-05" db="EMBL/GenBank/DDBJ databases">
        <authorList>
            <person name="Smith C.H."/>
        </authorList>
    </citation>
    <scope>NUCLEOTIDE SEQUENCE</scope>
    <source>
        <strain evidence="1">CHS0354</strain>
        <tissue evidence="1">Mantle</tissue>
    </source>
</reference>